<feature type="compositionally biased region" description="Basic and acidic residues" evidence="1">
    <location>
        <begin position="90"/>
        <end position="107"/>
    </location>
</feature>
<reference evidence="2 3" key="1">
    <citation type="journal article" date="2004" name="Environ. Microbiol.">
        <title>Phylogeny-function analysis of (meta)genomic libraries: screening for expression of ribosomal RNA genes by large-insert library fluorescent in situ hybridization (LIL-FISH).</title>
        <authorList>
            <person name="Leveau J.H."/>
            <person name="Gerards S."/>
            <person name="de Boer W."/>
            <person name="van Veen J.A."/>
        </authorList>
    </citation>
    <scope>NUCLEOTIDE SEQUENCE [LARGE SCALE GENOMIC DNA]</scope>
    <source>
        <strain evidence="2 3">Ter331</strain>
    </source>
</reference>
<reference evidence="3" key="6">
    <citation type="submission" date="2011-05" db="EMBL/GenBank/DDBJ databases">
        <title>Complete sequence of Collimonas fungivorans Ter331.</title>
        <authorList>
            <person name="Leveau J.H."/>
        </authorList>
    </citation>
    <scope>NUCLEOTIDE SEQUENCE [LARGE SCALE GENOMIC DNA]</scope>
    <source>
        <strain evidence="3">Ter331</strain>
    </source>
</reference>
<feature type="region of interest" description="Disordered" evidence="1">
    <location>
        <begin position="176"/>
        <end position="200"/>
    </location>
</feature>
<reference evidence="2 3" key="3">
    <citation type="journal article" date="2008" name="FEMS Microbiol. Ecol.">
        <title>Identification and characterization of genes underlying chitinolysis in Collimonas fungivorans Ter331.</title>
        <authorList>
            <person name="Fritsche K."/>
            <person name="de Boer W."/>
            <person name="Gerards S."/>
            <person name="van den Berg M."/>
            <person name="van Veen J.A."/>
            <person name="Leveau J.H."/>
        </authorList>
    </citation>
    <scope>NUCLEOTIDE SEQUENCE [LARGE SCALE GENOMIC DNA]</scope>
    <source>
        <strain evidence="2 3">Ter331</strain>
    </source>
</reference>
<organism evidence="2 3">
    <name type="scientific">Collimonas fungivorans (strain Ter331)</name>
    <dbReference type="NCBI Taxonomy" id="1005048"/>
    <lineage>
        <taxon>Bacteria</taxon>
        <taxon>Pseudomonadati</taxon>
        <taxon>Pseudomonadota</taxon>
        <taxon>Betaproteobacteria</taxon>
        <taxon>Burkholderiales</taxon>
        <taxon>Oxalobacteraceae</taxon>
        <taxon>Collimonas</taxon>
    </lineage>
</organism>
<dbReference type="HOGENOM" id="CLU_760133_0_0_4"/>
<accession>G0AF95</accession>
<sequence length="364" mass="40843">MISPRLTENETSSTALTRPARMANWVCRLLTVSVVSISSLLRLQAWIEDIAQLVRHQVDGHHGNQQGDAGKHADPVFAGQQVLKAIGDQQTKRGFGDRQSEAEERQGRFQGNRRRHLQGGHHDQRRQAVRQQMAEHDAQRRQAERGGSFNVFLLAFHQRRTARGARVIGPLHRHQSNDDLVDAAPGQGQQDQGDQDGRERQLDIRDSHDEGFDAAACVAGKQPQRQAQRQRDDSADDADHHRNAYTVQYRRQHVAALVVGAEQVGHAAVDRCLARLQARIHHIQLGQVVGILGRDNGREYRRQHDQHQQHEPRGGNPAAKKIADKTLPGRFHRIGHWCQFHLSLCFLPGAHADRAKNTACPPPG</sequence>
<evidence type="ECO:0000256" key="1">
    <source>
        <dbReference type="SAM" id="MobiDB-lite"/>
    </source>
</evidence>
<proteinExistence type="predicted"/>
<evidence type="ECO:0000313" key="3">
    <source>
        <dbReference type="Proteomes" id="UP000008392"/>
    </source>
</evidence>
<keyword evidence="3" id="KW-1185">Reference proteome</keyword>
<feature type="compositionally biased region" description="Basic and acidic residues" evidence="1">
    <location>
        <begin position="300"/>
        <end position="313"/>
    </location>
</feature>
<dbReference type="AlphaFoldDB" id="G0AF95"/>
<dbReference type="Proteomes" id="UP000008392">
    <property type="component" value="Chromosome"/>
</dbReference>
<reference evidence="2 3" key="2">
    <citation type="journal article" date="2006" name="J. Microbiol. Methods">
        <title>Genomic flank-sequencing of plasposon insertion sites for rapid identification of functional genes.</title>
        <authorList>
            <person name="Leveau J.H."/>
            <person name="Gerards S."/>
            <person name="Fritsche K."/>
            <person name="Zondag G."/>
            <person name="van Veen J.A."/>
        </authorList>
    </citation>
    <scope>NUCLEOTIDE SEQUENCE [LARGE SCALE GENOMIC DNA]</scope>
    <source>
        <strain evidence="2 3">Ter331</strain>
    </source>
</reference>
<feature type="compositionally biased region" description="Basic and acidic residues" evidence="1">
    <location>
        <begin position="229"/>
        <end position="239"/>
    </location>
</feature>
<feature type="region of interest" description="Disordered" evidence="1">
    <location>
        <begin position="300"/>
        <end position="321"/>
    </location>
</feature>
<dbReference type="EMBL" id="CP002745">
    <property type="protein sequence ID" value="AEK63822.1"/>
    <property type="molecule type" value="Genomic_DNA"/>
</dbReference>
<dbReference type="KEGG" id="cfu:CFU_3999"/>
<dbReference type="STRING" id="1005048.CFU_3999"/>
<feature type="compositionally biased region" description="Basic and acidic residues" evidence="1">
    <location>
        <begin position="133"/>
        <end position="143"/>
    </location>
</feature>
<reference evidence="2 3" key="5">
    <citation type="journal article" date="2011" name="ISME J.">
        <title>Dual transcriptional profiling of a bacterial/fungal confrontation: Collimonas fungivorans versus Aspergillus niger.</title>
        <authorList>
            <person name="Mela F."/>
            <person name="Fritsche K."/>
            <person name="de Boer W."/>
            <person name="van Veen J.A."/>
            <person name="de Graaff L.H."/>
            <person name="van den Berg M."/>
            <person name="Leveau J.H."/>
        </authorList>
    </citation>
    <scope>NUCLEOTIDE SEQUENCE [LARGE SCALE GENOMIC DNA]</scope>
    <source>
        <strain evidence="2 3">Ter331</strain>
    </source>
</reference>
<gene>
    <name evidence="2" type="ordered locus">CFU_3999</name>
</gene>
<name>G0AF95_COLFT</name>
<reference evidence="2 3" key="4">
    <citation type="journal article" date="2010" name="Environ. Microbiol.">
        <title>The bacterial genus Collimonas: mycophagy, weathering and other adaptive solutions to life in oligotrophic soil environments.</title>
        <authorList>
            <person name="Leveau J.H."/>
            <person name="Uroz S."/>
            <person name="de Boer W."/>
        </authorList>
    </citation>
    <scope>NUCLEOTIDE SEQUENCE [LARGE SCALE GENOMIC DNA]</scope>
    <source>
        <strain evidence="2 3">Ter331</strain>
    </source>
</reference>
<feature type="region of interest" description="Disordered" evidence="1">
    <location>
        <begin position="217"/>
        <end position="239"/>
    </location>
</feature>
<protein>
    <submittedName>
        <fullName evidence="2">Uncharacterized protein</fullName>
    </submittedName>
</protein>
<evidence type="ECO:0000313" key="2">
    <source>
        <dbReference type="EMBL" id="AEK63822.1"/>
    </source>
</evidence>
<feature type="region of interest" description="Disordered" evidence="1">
    <location>
        <begin position="88"/>
        <end position="143"/>
    </location>
</feature>